<dbReference type="Proteomes" id="UP000008312">
    <property type="component" value="Unassembled WGS sequence"/>
</dbReference>
<keyword evidence="2" id="KW-0547">Nucleotide-binding</keyword>
<evidence type="ECO:0000313" key="6">
    <source>
        <dbReference type="Proteomes" id="UP000008312"/>
    </source>
</evidence>
<dbReference type="Pfam" id="PF19045">
    <property type="entry name" value="Ligase_CoA_2"/>
    <property type="match status" value="1"/>
</dbReference>
<dbReference type="AlphaFoldDB" id="D8LXI4"/>
<dbReference type="Pfam" id="PF13380">
    <property type="entry name" value="CoA_binding_2"/>
    <property type="match status" value="1"/>
</dbReference>
<evidence type="ECO:0000256" key="2">
    <source>
        <dbReference type="ARBA" id="ARBA00022741"/>
    </source>
</evidence>
<gene>
    <name evidence="5" type="ORF">GSBLH_T00001210001</name>
</gene>
<dbReference type="SUPFAM" id="SSF56059">
    <property type="entry name" value="Glutathione synthetase ATP-binding domain-like"/>
    <property type="match status" value="1"/>
</dbReference>
<proteinExistence type="predicted"/>
<evidence type="ECO:0000256" key="3">
    <source>
        <dbReference type="ARBA" id="ARBA00022840"/>
    </source>
</evidence>
<dbReference type="Gene3D" id="3.40.50.720">
    <property type="entry name" value="NAD(P)-binding Rossmann-like Domain"/>
    <property type="match status" value="1"/>
</dbReference>
<dbReference type="Gene3D" id="3.30.470.20">
    <property type="entry name" value="ATP-grasp fold, B domain"/>
    <property type="match status" value="1"/>
</dbReference>
<dbReference type="SUPFAM" id="SSF51735">
    <property type="entry name" value="NAD(P)-binding Rossmann-fold domains"/>
    <property type="match status" value="1"/>
</dbReference>
<reference evidence="5" key="1">
    <citation type="submission" date="2010-02" db="EMBL/GenBank/DDBJ databases">
        <title>Sequencing and annotation of the Blastocystis hominis genome.</title>
        <authorList>
            <person name="Wincker P."/>
        </authorList>
    </citation>
    <scope>NUCLEOTIDE SEQUENCE</scope>
    <source>
        <strain evidence="5">Singapore isolate B</strain>
    </source>
</reference>
<evidence type="ECO:0000256" key="1">
    <source>
        <dbReference type="ARBA" id="ARBA00022598"/>
    </source>
</evidence>
<accession>D8LXI4</accession>
<sequence>MFVRRLAAFKPMPFARMFTSSIKDYPIDGFFTAKTYAIVGASNKKGTLGNIIAENFVQKYKGDVVFVNPKGGELFGKNIYKSVKDIDHKVEGAVVVVAAKFAVNTVKELMENGAKWITIITGGFKESKTPEGIAAQEEIVRLAKEHHCRIIGPNCMGVYDPQSVDTMFLPAIGLAKPKFGPVGVFSQSGALGVTLLNELAGRTNEGWISKFISFGNACDVDELDALKYYATEPTIQQIWSYLEGFHNGPAFINAVKEATQKKPVLLMKANRGAAGAKASASHSASLAANDAVCDQLLKNAGVIRCDVWKDMQNIGTIIRNQPLPQGRRVAIVTDAGGMGVLIADAVDAYNLRLVDFSPSTVSKFRATFPPYYQCANPMDLTGSAKTEDMLKAGKLALDDPNIDAVIMGVQPIAPGFADPDKLAEILVDHFGPGKTKKPFLVVEFGGKHNDDRMMRTIMKEKGMAVYPGAEEALRALDKLAGYTEYLEARKQITTQTFPEMDIPAITGLFDRVLAKGRKTLTEVEGYDVFTLCGIKTPAYKVFTRGTEAADFVAKQLESGSKKFVAKVVSPDIIHKTDVGGVALNLKDPETVQQTVEALHAKFSKQDVEYHGIMVSEMVPKGLEMMIGANRDATFGPITVSGLGGVLVEVLKDVVFNMCPVSVEDAQFSLRHLKNTKLVNGFRGQPALNKPLFAQYISSLSRIMEQCPQVSEIDINPLIQSHDGSMVAVDSVFRLKKL</sequence>
<dbReference type="InterPro" id="IPR013815">
    <property type="entry name" value="ATP_grasp_subdomain_1"/>
</dbReference>
<dbReference type="InterPro" id="IPR043938">
    <property type="entry name" value="Ligase_CoA_dom"/>
</dbReference>
<dbReference type="InterPro" id="IPR036291">
    <property type="entry name" value="NAD(P)-bd_dom_sf"/>
</dbReference>
<dbReference type="OrthoDB" id="188451at2759"/>
<name>D8LXI4_BLAHO</name>
<evidence type="ECO:0000259" key="4">
    <source>
        <dbReference type="SMART" id="SM00881"/>
    </source>
</evidence>
<dbReference type="SUPFAM" id="SSF52210">
    <property type="entry name" value="Succinyl-CoA synthetase domains"/>
    <property type="match status" value="2"/>
</dbReference>
<evidence type="ECO:0000313" key="5">
    <source>
        <dbReference type="EMBL" id="CBK20979.2"/>
    </source>
</evidence>
<dbReference type="GO" id="GO:0005524">
    <property type="term" value="F:ATP binding"/>
    <property type="evidence" value="ECO:0007669"/>
    <property type="project" value="UniProtKB-KW"/>
</dbReference>
<dbReference type="InterPro" id="IPR016102">
    <property type="entry name" value="Succinyl-CoA_synth-like"/>
</dbReference>
<protein>
    <submittedName>
        <fullName evidence="5">Acetyl CoA synthetase subunit</fullName>
    </submittedName>
</protein>
<dbReference type="GeneID" id="24918483"/>
<keyword evidence="6" id="KW-1185">Reference proteome</keyword>
<feature type="domain" description="CoA-binding" evidence="4">
    <location>
        <begin position="30"/>
        <end position="124"/>
    </location>
</feature>
<dbReference type="Gene3D" id="3.30.1490.20">
    <property type="entry name" value="ATP-grasp fold, A domain"/>
    <property type="match status" value="1"/>
</dbReference>
<keyword evidence="1" id="KW-0436">Ligase</keyword>
<dbReference type="InParanoid" id="D8LXI4"/>
<dbReference type="GO" id="GO:0043758">
    <property type="term" value="F:acetate-CoA ligase (ADP-forming) activity"/>
    <property type="evidence" value="ECO:0007669"/>
    <property type="project" value="InterPro"/>
</dbReference>
<keyword evidence="3" id="KW-0067">ATP-binding</keyword>
<dbReference type="SMART" id="SM00881">
    <property type="entry name" value="CoA_binding"/>
    <property type="match status" value="1"/>
</dbReference>
<dbReference type="InterPro" id="IPR051538">
    <property type="entry name" value="Acyl-CoA_Synth/Transferase"/>
</dbReference>
<dbReference type="PANTHER" id="PTHR43334:SF1">
    <property type="entry name" value="3-HYDROXYPROPIONATE--COA LIGASE [ADP-FORMING]"/>
    <property type="match status" value="1"/>
</dbReference>
<organism evidence="5">
    <name type="scientific">Blastocystis hominis</name>
    <dbReference type="NCBI Taxonomy" id="12968"/>
    <lineage>
        <taxon>Eukaryota</taxon>
        <taxon>Sar</taxon>
        <taxon>Stramenopiles</taxon>
        <taxon>Bigyra</taxon>
        <taxon>Opalozoa</taxon>
        <taxon>Opalinata</taxon>
        <taxon>Blastocystidae</taxon>
        <taxon>Blastocystis</taxon>
    </lineage>
</organism>
<dbReference type="InterPro" id="IPR003781">
    <property type="entry name" value="CoA-bd"/>
</dbReference>
<dbReference type="Pfam" id="PF13549">
    <property type="entry name" value="ATP-grasp_5"/>
    <property type="match status" value="1"/>
</dbReference>
<dbReference type="Pfam" id="PF13607">
    <property type="entry name" value="Succ_CoA_lig"/>
    <property type="match status" value="1"/>
</dbReference>
<dbReference type="InterPro" id="IPR032875">
    <property type="entry name" value="Succ_CoA_lig_flav_dom"/>
</dbReference>
<dbReference type="PANTHER" id="PTHR43334">
    <property type="entry name" value="ACETATE--COA LIGASE [ADP-FORMING]"/>
    <property type="match status" value="1"/>
</dbReference>
<dbReference type="EMBL" id="FN668639">
    <property type="protein sequence ID" value="CBK20979.2"/>
    <property type="molecule type" value="Genomic_DNA"/>
</dbReference>
<dbReference type="RefSeq" id="XP_012895027.1">
    <property type="nucleotide sequence ID" value="XM_013039573.1"/>
</dbReference>
<dbReference type="Gene3D" id="3.40.50.261">
    <property type="entry name" value="Succinyl-CoA synthetase domains"/>
    <property type="match status" value="2"/>
</dbReference>